<feature type="domain" description="Mut7-C RNAse" evidence="2">
    <location>
        <begin position="98"/>
        <end position="243"/>
    </location>
</feature>
<dbReference type="GO" id="GO:0003723">
    <property type="term" value="F:RNA binding"/>
    <property type="evidence" value="ECO:0007669"/>
    <property type="project" value="UniProtKB-KW"/>
</dbReference>
<dbReference type="Pfam" id="PF01927">
    <property type="entry name" value="Mut7-C"/>
    <property type="match status" value="1"/>
</dbReference>
<proteinExistence type="predicted"/>
<dbReference type="PANTHER" id="PTHR39081">
    <property type="entry name" value="MUT7-C DOMAIN-CONTAINING PROTEIN"/>
    <property type="match status" value="1"/>
</dbReference>
<dbReference type="InterPro" id="IPR016155">
    <property type="entry name" value="Mopterin_synth/thiamin_S_b"/>
</dbReference>
<dbReference type="PROSITE" id="PS50889">
    <property type="entry name" value="S4"/>
    <property type="match status" value="1"/>
</dbReference>
<dbReference type="Proteomes" id="UP000324194">
    <property type="component" value="Chromosome 1"/>
</dbReference>
<dbReference type="SUPFAM" id="SSF54285">
    <property type="entry name" value="MoaD/ThiS"/>
    <property type="match status" value="1"/>
</dbReference>
<evidence type="ECO:0000259" key="2">
    <source>
        <dbReference type="Pfam" id="PF01927"/>
    </source>
</evidence>
<evidence type="ECO:0000313" key="5">
    <source>
        <dbReference type="Proteomes" id="UP000324194"/>
    </source>
</evidence>
<feature type="domain" description="Ubiquitin Mut7-C" evidence="3">
    <location>
        <begin position="5"/>
        <end position="83"/>
    </location>
</feature>
<keyword evidence="1" id="KW-0694">RNA-binding</keyword>
<name>A0A5E4PEE1_9COXI</name>
<dbReference type="KEGG" id="asip:AQUSIP_01100"/>
<dbReference type="Pfam" id="PF14451">
    <property type="entry name" value="Ub-Mut7C"/>
    <property type="match status" value="1"/>
</dbReference>
<evidence type="ECO:0000256" key="1">
    <source>
        <dbReference type="PROSITE-ProRule" id="PRU00182"/>
    </source>
</evidence>
<dbReference type="EMBL" id="LR699119">
    <property type="protein sequence ID" value="VVC74838.1"/>
    <property type="molecule type" value="Genomic_DNA"/>
</dbReference>
<dbReference type="InterPro" id="IPR002782">
    <property type="entry name" value="Mut7-C_RNAse_dom"/>
</dbReference>
<evidence type="ECO:0008006" key="6">
    <source>
        <dbReference type="Google" id="ProtNLM"/>
    </source>
</evidence>
<dbReference type="RefSeq" id="WP_148337602.1">
    <property type="nucleotide sequence ID" value="NZ_LR699119.1"/>
</dbReference>
<reference evidence="4 5" key="1">
    <citation type="submission" date="2019-08" db="EMBL/GenBank/DDBJ databases">
        <authorList>
            <person name="Guy L."/>
        </authorList>
    </citation>
    <scope>NUCLEOTIDE SEQUENCE [LARGE SCALE GENOMIC DNA]</scope>
    <source>
        <strain evidence="4 5">SGT-108</strain>
    </source>
</reference>
<dbReference type="PANTHER" id="PTHR39081:SF1">
    <property type="entry name" value="MUT7-C RNASE DOMAIN-CONTAINING PROTEIN"/>
    <property type="match status" value="1"/>
</dbReference>
<evidence type="ECO:0000313" key="4">
    <source>
        <dbReference type="EMBL" id="VVC74838.1"/>
    </source>
</evidence>
<organism evidence="4 5">
    <name type="scientific">Aquicella siphonis</name>
    <dbReference type="NCBI Taxonomy" id="254247"/>
    <lineage>
        <taxon>Bacteria</taxon>
        <taxon>Pseudomonadati</taxon>
        <taxon>Pseudomonadota</taxon>
        <taxon>Gammaproteobacteria</taxon>
        <taxon>Legionellales</taxon>
        <taxon>Coxiellaceae</taxon>
        <taxon>Aquicella</taxon>
    </lineage>
</organism>
<dbReference type="AlphaFoldDB" id="A0A5E4PEE1"/>
<sequence>MRKATVFFRFYEELNDFLPLERKKSEFSHHVRIPVSIKDVIESLGVPHSEIDLILVNGVSVDFSYLVQPGDRISVYPVFESIDISSVTHLRPRPLRQTRFVLDVHLGKLARYLRLLGFDTRYDTQYDDAAIIELALRENRIILTRDVGLLKNKTVTHGYWVRETRPENQVMEVLRRFDLRPSCQPFTRCLECNGSIVPAELSQEEVNMTVPARVREMQDHYFRCDQCKRVYWQGTHYEKLKKFIAKMLDLNF</sequence>
<evidence type="ECO:0000259" key="3">
    <source>
        <dbReference type="Pfam" id="PF14451"/>
    </source>
</evidence>
<accession>A0A5E4PEE1</accession>
<keyword evidence="5" id="KW-1185">Reference proteome</keyword>
<dbReference type="OrthoDB" id="9797655at2"/>
<gene>
    <name evidence="4" type="ORF">AQUSIP_01100</name>
</gene>
<protein>
    <recommendedName>
        <fullName evidence="6">Twitching motility protein PilT</fullName>
    </recommendedName>
</protein>
<dbReference type="InterPro" id="IPR027798">
    <property type="entry name" value="Ub_Mut7C"/>
</dbReference>